<name>A0A3S4M818_CITKO</name>
<dbReference type="InterPro" id="IPR036393">
    <property type="entry name" value="AceGlu_kinase-like_sf"/>
</dbReference>
<dbReference type="Gene3D" id="1.20.120.1320">
    <property type="entry name" value="Aspartokinase, catalytic domain"/>
    <property type="match status" value="1"/>
</dbReference>
<reference evidence="1 2" key="1">
    <citation type="submission" date="2018-12" db="EMBL/GenBank/DDBJ databases">
        <authorList>
            <consortium name="Pathogen Informatics"/>
        </authorList>
    </citation>
    <scope>NUCLEOTIDE SEQUENCE [LARGE SCALE GENOMIC DNA]</scope>
    <source>
        <strain evidence="1 2">NCTC11075</strain>
    </source>
</reference>
<sequence>MNKEFAQIKHILHGISLLGQCPDSINAALICRGEKMSIAIMAGLLEARGHGVTVIDPVEKLLAGRALPRIDR</sequence>
<proteinExistence type="predicted"/>
<dbReference type="InterPro" id="IPR042199">
    <property type="entry name" value="AsparK_Bifunc_asparK/hSer_DH"/>
</dbReference>
<dbReference type="EMBL" id="LR134204">
    <property type="protein sequence ID" value="VEB93150.1"/>
    <property type="molecule type" value="Genomic_DNA"/>
</dbReference>
<keyword evidence="1" id="KW-0418">Kinase</keyword>
<organism evidence="1 2">
    <name type="scientific">Citrobacter koseri</name>
    <name type="common">Citrobacter diversus</name>
    <dbReference type="NCBI Taxonomy" id="545"/>
    <lineage>
        <taxon>Bacteria</taxon>
        <taxon>Pseudomonadati</taxon>
        <taxon>Pseudomonadota</taxon>
        <taxon>Gammaproteobacteria</taxon>
        <taxon>Enterobacterales</taxon>
        <taxon>Enterobacteriaceae</taxon>
        <taxon>Citrobacter</taxon>
    </lineage>
</organism>
<evidence type="ECO:0000313" key="2">
    <source>
        <dbReference type="Proteomes" id="UP000270272"/>
    </source>
</evidence>
<dbReference type="SUPFAM" id="SSF53633">
    <property type="entry name" value="Carbamate kinase-like"/>
    <property type="match status" value="1"/>
</dbReference>
<accession>A0A3S4M818</accession>
<gene>
    <name evidence="1" type="primary">thrA_2</name>
    <name evidence="1" type="ORF">NCTC11075_04025</name>
</gene>
<dbReference type="AlphaFoldDB" id="A0A3S4M818"/>
<keyword evidence="1" id="KW-0808">Transferase</keyword>
<evidence type="ECO:0000313" key="1">
    <source>
        <dbReference type="EMBL" id="VEB93150.1"/>
    </source>
</evidence>
<protein>
    <submittedName>
        <fullName evidence="1">Bifunctional aspartokinase I/homoserine dehydrogenase I</fullName>
    </submittedName>
</protein>
<dbReference type="Proteomes" id="UP000270272">
    <property type="component" value="Chromosome"/>
</dbReference>
<dbReference type="GO" id="GO:0016301">
    <property type="term" value="F:kinase activity"/>
    <property type="evidence" value="ECO:0007669"/>
    <property type="project" value="UniProtKB-KW"/>
</dbReference>